<gene>
    <name evidence="1" type="ORF">TPC1_16781</name>
</gene>
<dbReference type="EMBL" id="GDID01005036">
    <property type="protein sequence ID" value="JAP91570.1"/>
    <property type="molecule type" value="Transcribed_RNA"/>
</dbReference>
<dbReference type="PANTHER" id="PTHR45661:SF3">
    <property type="entry name" value="IG-LIKE DOMAIN-CONTAINING PROTEIN"/>
    <property type="match status" value="1"/>
</dbReference>
<dbReference type="InterPro" id="IPR053139">
    <property type="entry name" value="Surface_bspA-like"/>
</dbReference>
<dbReference type="InterPro" id="IPR032675">
    <property type="entry name" value="LRR_dom_sf"/>
</dbReference>
<accession>A0A146K3S9</accession>
<dbReference type="Pfam" id="PF13306">
    <property type="entry name" value="LRR_5"/>
    <property type="match status" value="2"/>
</dbReference>
<organism evidence="1">
    <name type="scientific">Trepomonas sp. PC1</name>
    <dbReference type="NCBI Taxonomy" id="1076344"/>
    <lineage>
        <taxon>Eukaryota</taxon>
        <taxon>Metamonada</taxon>
        <taxon>Diplomonadida</taxon>
        <taxon>Hexamitidae</taxon>
        <taxon>Hexamitinae</taxon>
        <taxon>Trepomonas</taxon>
    </lineage>
</organism>
<dbReference type="Gene3D" id="3.80.10.10">
    <property type="entry name" value="Ribonuclease Inhibitor"/>
    <property type="match status" value="2"/>
</dbReference>
<reference evidence="1" key="1">
    <citation type="submission" date="2015-07" db="EMBL/GenBank/DDBJ databases">
        <title>Adaptation to a free-living lifestyle via gene acquisitions in the diplomonad Trepomonas sp. PC1.</title>
        <authorList>
            <person name="Xu F."/>
            <person name="Jerlstrom-Hultqvist J."/>
            <person name="Kolisko M."/>
            <person name="Simpson A.G.B."/>
            <person name="Roger A.J."/>
            <person name="Svard S.G."/>
            <person name="Andersson J.O."/>
        </authorList>
    </citation>
    <scope>NUCLEOTIDE SEQUENCE</scope>
    <source>
        <strain evidence="1">PC1</strain>
    </source>
</reference>
<feature type="non-terminal residue" evidence="1">
    <location>
        <position position="385"/>
    </location>
</feature>
<evidence type="ECO:0000313" key="1">
    <source>
        <dbReference type="EMBL" id="JAP91570.1"/>
    </source>
</evidence>
<protein>
    <submittedName>
        <fullName evidence="1">Leucine rich repeats-containing protein</fullName>
    </submittedName>
</protein>
<dbReference type="PANTHER" id="PTHR45661">
    <property type="entry name" value="SURFACE ANTIGEN"/>
    <property type="match status" value="1"/>
</dbReference>
<proteinExistence type="predicted"/>
<sequence>QKQVTMNNTMLYLDTNIGKHDFEEEDMRHIFNFIAPFLKEITETTFKNYKSLRFVYIPLVEKIEDDAFNGCINIFSIIGNNIKQIGMRSFNDCYNLSTLNLDKLNVLPENSLFNTSIQDLRLSCKQLKDDCCSFNNQLETIDLSCMTTLDFHKFRKCESLKNIRMPQVQAIENLPENLQLNISADSSEALKCKGIVIDEFPTEKWIASVKKKLLFWQSDEVTKRVLLTKQLDSQDLSRIKGLVLLNQTIISKKAFQQNNLLNFMIGFNIQKIEEATFYECYFLSRFISKNLKSVAKNAFYCCNALSQIDLSRVEELQQLCFTMCGLVDIHIPLIKILGNSFRNCNSLLQIVGDNLVQIEFAYQCNIVAPQMSKYQNNKEIKFQEM</sequence>
<dbReference type="AlphaFoldDB" id="A0A146K3S9"/>
<name>A0A146K3S9_9EUKA</name>
<dbReference type="InterPro" id="IPR026906">
    <property type="entry name" value="LRR_5"/>
</dbReference>
<dbReference type="SUPFAM" id="SSF52058">
    <property type="entry name" value="L domain-like"/>
    <property type="match status" value="1"/>
</dbReference>
<feature type="non-terminal residue" evidence="1">
    <location>
        <position position="1"/>
    </location>
</feature>